<evidence type="ECO:0000259" key="2">
    <source>
        <dbReference type="Pfam" id="PF00011"/>
    </source>
</evidence>
<evidence type="ECO:0000313" key="3">
    <source>
        <dbReference type="EMBL" id="MBC2868560.1"/>
    </source>
</evidence>
<feature type="region of interest" description="Disordered" evidence="1">
    <location>
        <begin position="1"/>
        <end position="39"/>
    </location>
</feature>
<sequence>MSEAFPGSRGLEAEGRSARRRAAPRRFSRQPLLGDSLGPETITAHYDAGLLTVNIPVAEEAKPRRIEIYRKGAQ</sequence>
<evidence type="ECO:0000313" key="4">
    <source>
        <dbReference type="Proteomes" id="UP000517694"/>
    </source>
</evidence>
<gene>
    <name evidence="3" type="ORF">H1R13_27405</name>
</gene>
<name>A0A7X1I4C8_9ACTN</name>
<dbReference type="EMBL" id="JACMHY010000013">
    <property type="protein sequence ID" value="MBC2868560.1"/>
    <property type="molecule type" value="Genomic_DNA"/>
</dbReference>
<dbReference type="Proteomes" id="UP000517694">
    <property type="component" value="Unassembled WGS sequence"/>
</dbReference>
<evidence type="ECO:0000256" key="1">
    <source>
        <dbReference type="SAM" id="MobiDB-lite"/>
    </source>
</evidence>
<dbReference type="InterPro" id="IPR008978">
    <property type="entry name" value="HSP20-like_chaperone"/>
</dbReference>
<dbReference type="OrthoDB" id="9809760at2"/>
<accession>A0A7X1I4C8</accession>
<proteinExistence type="predicted"/>
<protein>
    <submittedName>
        <fullName evidence="3">Hsp20 family protein</fullName>
    </submittedName>
</protein>
<feature type="domain" description="SHSP" evidence="2">
    <location>
        <begin position="15"/>
        <end position="68"/>
    </location>
</feature>
<dbReference type="Pfam" id="PF00011">
    <property type="entry name" value="HSP20"/>
    <property type="match status" value="1"/>
</dbReference>
<dbReference type="InterPro" id="IPR002068">
    <property type="entry name" value="A-crystallin/Hsp20_dom"/>
</dbReference>
<feature type="compositionally biased region" description="Basic residues" evidence="1">
    <location>
        <begin position="18"/>
        <end position="28"/>
    </location>
</feature>
<dbReference type="SUPFAM" id="SSF49764">
    <property type="entry name" value="HSP20-like chaperones"/>
    <property type="match status" value="1"/>
</dbReference>
<reference evidence="3 4" key="1">
    <citation type="submission" date="2020-08" db="EMBL/GenBank/DDBJ databases">
        <title>Whole-Genome Sequence of French Clinical Streptomyces mexicanus Strain Q0842.</title>
        <authorList>
            <person name="Boxberger M."/>
            <person name="La Scola B."/>
        </authorList>
    </citation>
    <scope>NUCLEOTIDE SEQUENCE [LARGE SCALE GENOMIC DNA]</scope>
    <source>
        <strain evidence="3 4">Marseille-Q0842</strain>
    </source>
</reference>
<dbReference type="Gene3D" id="2.60.40.790">
    <property type="match status" value="1"/>
</dbReference>
<comment type="caution">
    <text evidence="3">The sequence shown here is derived from an EMBL/GenBank/DDBJ whole genome shotgun (WGS) entry which is preliminary data.</text>
</comment>
<dbReference type="AlphaFoldDB" id="A0A7X1I4C8"/>
<organism evidence="3 4">
    <name type="scientific">Streptomyces mexicanus</name>
    <dbReference type="NCBI Taxonomy" id="178566"/>
    <lineage>
        <taxon>Bacteria</taxon>
        <taxon>Bacillati</taxon>
        <taxon>Actinomycetota</taxon>
        <taxon>Actinomycetes</taxon>
        <taxon>Kitasatosporales</taxon>
        <taxon>Streptomycetaceae</taxon>
        <taxon>Streptomyces</taxon>
    </lineage>
</organism>
<keyword evidence="4" id="KW-1185">Reference proteome</keyword>